<evidence type="ECO:0000259" key="2">
    <source>
        <dbReference type="PROSITE" id="PS51898"/>
    </source>
</evidence>
<evidence type="ECO:0000313" key="3">
    <source>
        <dbReference type="EMBL" id="UOQ51760.1"/>
    </source>
</evidence>
<name>A0ABY4F513_9BACT</name>
<dbReference type="Pfam" id="PF17293">
    <property type="entry name" value="Arm-DNA-bind_5"/>
    <property type="match status" value="1"/>
</dbReference>
<dbReference type="RefSeq" id="WP_244715109.1">
    <property type="nucleotide sequence ID" value="NZ_CP095049.1"/>
</dbReference>
<dbReference type="EMBL" id="CP095049">
    <property type="protein sequence ID" value="UOQ51760.1"/>
    <property type="molecule type" value="Genomic_DNA"/>
</dbReference>
<reference evidence="3 4" key="1">
    <citation type="submission" date="2022-04" db="EMBL/GenBank/DDBJ databases">
        <title>Hymenobacter sp. isolated from the air.</title>
        <authorList>
            <person name="Won M."/>
            <person name="Lee C.-M."/>
            <person name="Woen H.-Y."/>
            <person name="Kwon S.-W."/>
        </authorList>
    </citation>
    <scope>NUCLEOTIDE SEQUENCE [LARGE SCALE GENOMIC DNA]</scope>
    <source>
        <strain evidence="4">5116 S-27</strain>
    </source>
</reference>
<dbReference type="Proteomes" id="UP000831785">
    <property type="component" value="Chromosome"/>
</dbReference>
<dbReference type="PROSITE" id="PS51898">
    <property type="entry name" value="TYR_RECOMBINASE"/>
    <property type="match status" value="1"/>
</dbReference>
<sequence>MTIQFHHRTENTDAAGCSVVYLIAHFNQQRLRMSTNEKCLPSQWDAKRQQFRRSYPGFQEANELLASLSARVVEAHRKQRAEGLTPTPTSLKAALGPAPMPVVLEQNVVLLMNEFRAVLRGRGYMRETLRHYLVSNNWLRDFAEHRGRKLQAEAYTLQDHDALLHYLTLTRKLAPNSVYTLVKNLKALLKDLRDERGYKLSVDVRQIKATYAEVDKVYLTAAELTQLQTAVLPANLVPVRDVFLFCYTGLRYSDVYDLHGGNVSGWDGGHVLRLTQSKTRRPVSIYLTEAARGILDKYAGERAKLLPVYQNQVMNRYLKRICRLGGVSSAVEVVEVRAGRVEKRMEAKHELVTMHTARHTFATQSLLRGMPVEVLQKRLGHASIKTTLIYAKIVEDFQHQTMRRIWEGGQYDNDAGASSTICAVEPAA</sequence>
<protein>
    <submittedName>
        <fullName evidence="3">Tyrosine-type recombinase/integrase</fullName>
    </submittedName>
</protein>
<dbReference type="InterPro" id="IPR013762">
    <property type="entry name" value="Integrase-like_cat_sf"/>
</dbReference>
<keyword evidence="1" id="KW-0233">DNA recombination</keyword>
<dbReference type="PANTHER" id="PTHR30349:SF64">
    <property type="entry name" value="PROPHAGE INTEGRASE INTD-RELATED"/>
    <property type="match status" value="1"/>
</dbReference>
<dbReference type="Pfam" id="PF00589">
    <property type="entry name" value="Phage_integrase"/>
    <property type="match status" value="1"/>
</dbReference>
<feature type="domain" description="Tyr recombinase" evidence="2">
    <location>
        <begin position="214"/>
        <end position="403"/>
    </location>
</feature>
<dbReference type="InterPro" id="IPR050090">
    <property type="entry name" value="Tyrosine_recombinase_XerCD"/>
</dbReference>
<dbReference type="InterPro" id="IPR002104">
    <property type="entry name" value="Integrase_catalytic"/>
</dbReference>
<dbReference type="Gene3D" id="1.10.443.10">
    <property type="entry name" value="Intergrase catalytic core"/>
    <property type="match status" value="1"/>
</dbReference>
<proteinExistence type="predicted"/>
<dbReference type="InterPro" id="IPR035386">
    <property type="entry name" value="Arm-DNA-bind_5"/>
</dbReference>
<dbReference type="InterPro" id="IPR011010">
    <property type="entry name" value="DNA_brk_join_enz"/>
</dbReference>
<evidence type="ECO:0000256" key="1">
    <source>
        <dbReference type="ARBA" id="ARBA00023172"/>
    </source>
</evidence>
<gene>
    <name evidence="3" type="ORF">MUN80_18590</name>
</gene>
<evidence type="ECO:0000313" key="4">
    <source>
        <dbReference type="Proteomes" id="UP000831785"/>
    </source>
</evidence>
<accession>A0ABY4F513</accession>
<dbReference type="SUPFAM" id="SSF56349">
    <property type="entry name" value="DNA breaking-rejoining enzymes"/>
    <property type="match status" value="1"/>
</dbReference>
<keyword evidence="4" id="KW-1185">Reference proteome</keyword>
<organism evidence="3 4">
    <name type="scientific">Hymenobacter cellulosivorans</name>
    <dbReference type="NCBI Taxonomy" id="2932249"/>
    <lineage>
        <taxon>Bacteria</taxon>
        <taxon>Pseudomonadati</taxon>
        <taxon>Bacteroidota</taxon>
        <taxon>Cytophagia</taxon>
        <taxon>Cytophagales</taxon>
        <taxon>Hymenobacteraceae</taxon>
        <taxon>Hymenobacter</taxon>
    </lineage>
</organism>
<dbReference type="PANTHER" id="PTHR30349">
    <property type="entry name" value="PHAGE INTEGRASE-RELATED"/>
    <property type="match status" value="1"/>
</dbReference>
<dbReference type="CDD" id="cd01185">
    <property type="entry name" value="INTN1_C_like"/>
    <property type="match status" value="1"/>
</dbReference>